<sequence length="368" mass="40746">MRGSRSAMSTSSSLRTAAEDEAPSPFSSTSRSRHSSSTLVEMQHTPRRSTAATPTSAGTLKRKRAATTEKEEEVRLREQRLKVAEKNLREREREVKKLESAARKKRNEAQRDIDELARTRKALEKRITLYETKHREVDQQAKAVETRNKAIEAREKTLKKLPQGLAQGTASASTESAWAFNHLEEHYTCSLCYDILACPYTLSPGQCGHSFCAMCILQWSFAAVHRGCGFWHDSLECPLCRAELPYTSDHVPRSMFSFPFTPNRLSDTAIHALIEGITKREGGPNAGAGEGSGPGVGMCVSIGQGKSDATISASLKDGEKLSAWKETGMAYLDWKERDRGRAEMTLLATEWASLGANDFVAFKDRLGV</sequence>
<proteinExistence type="evidence at transcript level"/>
<evidence type="ECO:0000256" key="4">
    <source>
        <dbReference type="PROSITE-ProRule" id="PRU00175"/>
    </source>
</evidence>
<feature type="region of interest" description="Disordered" evidence="6">
    <location>
        <begin position="1"/>
        <end position="73"/>
    </location>
</feature>
<dbReference type="InterPro" id="IPR018957">
    <property type="entry name" value="Znf_C3HC4_RING-type"/>
</dbReference>
<evidence type="ECO:0000259" key="7">
    <source>
        <dbReference type="PROSITE" id="PS50089"/>
    </source>
</evidence>
<keyword evidence="3" id="KW-0862">Zinc</keyword>
<evidence type="ECO:0000256" key="2">
    <source>
        <dbReference type="ARBA" id="ARBA00022771"/>
    </source>
</evidence>
<feature type="compositionally biased region" description="Low complexity" evidence="6">
    <location>
        <begin position="1"/>
        <end position="16"/>
    </location>
</feature>
<evidence type="ECO:0000256" key="1">
    <source>
        <dbReference type="ARBA" id="ARBA00022723"/>
    </source>
</evidence>
<protein>
    <recommendedName>
        <fullName evidence="7">RING-type domain-containing protein</fullName>
    </recommendedName>
</protein>
<dbReference type="Gene3D" id="3.30.40.10">
    <property type="entry name" value="Zinc/RING finger domain, C3HC4 (zinc finger)"/>
    <property type="match status" value="1"/>
</dbReference>
<dbReference type="InterPro" id="IPR017907">
    <property type="entry name" value="Znf_RING_CS"/>
</dbReference>
<evidence type="ECO:0000313" key="8">
    <source>
        <dbReference type="EMBL" id="QIE48476.1"/>
    </source>
</evidence>
<dbReference type="InterPro" id="IPR001841">
    <property type="entry name" value="Znf_RING"/>
</dbReference>
<organism evidence="8">
    <name type="scientific">Trametes gibbosa</name>
    <dbReference type="NCBI Taxonomy" id="160864"/>
    <lineage>
        <taxon>Eukaryota</taxon>
        <taxon>Fungi</taxon>
        <taxon>Dikarya</taxon>
        <taxon>Basidiomycota</taxon>
        <taxon>Agaricomycotina</taxon>
        <taxon>Agaricomycetes</taxon>
        <taxon>Polyporales</taxon>
        <taxon>Polyporaceae</taxon>
        <taxon>Trametes</taxon>
    </lineage>
</organism>
<evidence type="ECO:0000256" key="6">
    <source>
        <dbReference type="SAM" id="MobiDB-lite"/>
    </source>
</evidence>
<keyword evidence="2 4" id="KW-0863">Zinc-finger</keyword>
<dbReference type="Pfam" id="PF00097">
    <property type="entry name" value="zf-C3HC4"/>
    <property type="match status" value="1"/>
</dbReference>
<dbReference type="PANTHER" id="PTHR23327">
    <property type="entry name" value="RING FINGER PROTEIN 127"/>
    <property type="match status" value="1"/>
</dbReference>
<feature type="compositionally biased region" description="Low complexity" evidence="6">
    <location>
        <begin position="23"/>
        <end position="38"/>
    </location>
</feature>
<dbReference type="GO" id="GO:0008270">
    <property type="term" value="F:zinc ion binding"/>
    <property type="evidence" value="ECO:0007669"/>
    <property type="project" value="UniProtKB-KW"/>
</dbReference>
<accession>A0A6G6FQ87</accession>
<feature type="coiled-coil region" evidence="5">
    <location>
        <begin position="74"/>
        <end position="154"/>
    </location>
</feature>
<keyword evidence="5" id="KW-0175">Coiled coil</keyword>
<feature type="compositionally biased region" description="Polar residues" evidence="6">
    <location>
        <begin position="48"/>
        <end position="58"/>
    </location>
</feature>
<dbReference type="SUPFAM" id="SSF57850">
    <property type="entry name" value="RING/U-box"/>
    <property type="match status" value="1"/>
</dbReference>
<dbReference type="EMBL" id="MK805203">
    <property type="protein sequence ID" value="QIE48476.1"/>
    <property type="molecule type" value="mRNA"/>
</dbReference>
<dbReference type="InterPro" id="IPR013083">
    <property type="entry name" value="Znf_RING/FYVE/PHD"/>
</dbReference>
<name>A0A6G6FQ87_9APHY</name>
<keyword evidence="1" id="KW-0479">Metal-binding</keyword>
<feature type="domain" description="RING-type" evidence="7">
    <location>
        <begin position="189"/>
        <end position="241"/>
    </location>
</feature>
<evidence type="ECO:0000256" key="3">
    <source>
        <dbReference type="ARBA" id="ARBA00022833"/>
    </source>
</evidence>
<reference evidence="8" key="1">
    <citation type="journal article" date="2019" name="J. For. Res.">
        <title>Expression and analysis of zinc finger family gene in Lenzites gibbosa.</title>
        <authorList>
            <person name="Zhang J."/>
            <person name="Chi Y."/>
            <person name="Li S."/>
            <person name="Zhang J."/>
            <person name="Chen J."/>
        </authorList>
    </citation>
    <scope>NUCLEOTIDE SEQUENCE</scope>
    <source>
        <strain evidence="8">ZnF69</strain>
    </source>
</reference>
<evidence type="ECO:0000256" key="5">
    <source>
        <dbReference type="SAM" id="Coils"/>
    </source>
</evidence>
<dbReference type="PROSITE" id="PS00518">
    <property type="entry name" value="ZF_RING_1"/>
    <property type="match status" value="1"/>
</dbReference>
<dbReference type="PROSITE" id="PS50089">
    <property type="entry name" value="ZF_RING_2"/>
    <property type="match status" value="1"/>
</dbReference>
<dbReference type="OrthoDB" id="6105938at2759"/>
<dbReference type="AlphaFoldDB" id="A0A6G6FQ87"/>